<dbReference type="KEGG" id="sdd:D9753_25090"/>
<dbReference type="InterPro" id="IPR006311">
    <property type="entry name" value="TAT_signal"/>
</dbReference>
<keyword evidence="3" id="KW-1185">Reference proteome</keyword>
<organism evidence="2 3">
    <name type="scientific">Streptomyces dangxiongensis</name>
    <dbReference type="NCBI Taxonomy" id="1442032"/>
    <lineage>
        <taxon>Bacteria</taxon>
        <taxon>Bacillati</taxon>
        <taxon>Actinomycetota</taxon>
        <taxon>Actinomycetes</taxon>
        <taxon>Kitasatosporales</taxon>
        <taxon>Streptomycetaceae</taxon>
        <taxon>Streptomyces</taxon>
    </lineage>
</organism>
<evidence type="ECO:0000313" key="2">
    <source>
        <dbReference type="EMBL" id="AYN41610.1"/>
    </source>
</evidence>
<sequence>MRNRSTWRRFGTAAVAGAAAVAVLAPAASAADSAPPAWQTLHAVGSTQLPAQLTVASYQAWLKNAHTPEAAKTLKAFTVLPNLKKYLFVQHLQNRSTYKALQTQLKGGPRGLHTVVPYNKFVSFAHDVRVAKTGGRKPATTVTFSVTERIFNVPVTAETVWVTYQTTKGKHLTVTGGGAKVVNTNAAIAIQARNTSTGQTGGSALTSTQWHATPRVTSFGKAVDQQQTIAADGYWKAQLITTSS</sequence>
<dbReference type="RefSeq" id="WP_121789049.1">
    <property type="nucleotide sequence ID" value="NZ_CP033073.1"/>
</dbReference>
<evidence type="ECO:0000313" key="3">
    <source>
        <dbReference type="Proteomes" id="UP000268329"/>
    </source>
</evidence>
<dbReference type="PROSITE" id="PS51318">
    <property type="entry name" value="TAT"/>
    <property type="match status" value="1"/>
</dbReference>
<reference evidence="2 3" key="1">
    <citation type="submission" date="2018-10" db="EMBL/GenBank/DDBJ databases">
        <title>The genome of Streptomyces dangxiongensis Z022.</title>
        <authorList>
            <person name="Zhang B."/>
        </authorList>
    </citation>
    <scope>NUCLEOTIDE SEQUENCE [LARGE SCALE GENOMIC DNA]</scope>
    <source>
        <strain evidence="2 3">Z022</strain>
    </source>
</reference>
<dbReference type="OrthoDB" id="4333037at2"/>
<dbReference type="Proteomes" id="UP000268329">
    <property type="component" value="Chromosome"/>
</dbReference>
<proteinExistence type="predicted"/>
<keyword evidence="1" id="KW-0732">Signal</keyword>
<feature type="signal peptide" evidence="1">
    <location>
        <begin position="1"/>
        <end position="30"/>
    </location>
</feature>
<protein>
    <submittedName>
        <fullName evidence="2">Uncharacterized protein</fullName>
    </submittedName>
</protein>
<dbReference type="AlphaFoldDB" id="A0A3G2JGV4"/>
<dbReference type="EMBL" id="CP033073">
    <property type="protein sequence ID" value="AYN41610.1"/>
    <property type="molecule type" value="Genomic_DNA"/>
</dbReference>
<gene>
    <name evidence="2" type="ORF">D9753_25090</name>
</gene>
<feature type="chain" id="PRO_5017973121" evidence="1">
    <location>
        <begin position="31"/>
        <end position="244"/>
    </location>
</feature>
<accession>A0A3G2JGV4</accession>
<name>A0A3G2JGV4_9ACTN</name>
<evidence type="ECO:0000256" key="1">
    <source>
        <dbReference type="SAM" id="SignalP"/>
    </source>
</evidence>